<organism evidence="4 5">
    <name type="scientific">Streptomyces ossamyceticus</name>
    <dbReference type="NCBI Taxonomy" id="249581"/>
    <lineage>
        <taxon>Bacteria</taxon>
        <taxon>Bacillati</taxon>
        <taxon>Actinomycetota</taxon>
        <taxon>Actinomycetes</taxon>
        <taxon>Kitasatosporales</taxon>
        <taxon>Streptomycetaceae</taxon>
        <taxon>Streptomyces</taxon>
    </lineage>
</organism>
<dbReference type="PANTHER" id="PTHR12526">
    <property type="entry name" value="GLYCOSYLTRANSFERASE"/>
    <property type="match status" value="1"/>
</dbReference>
<dbReference type="EMBL" id="JBEXPZ010000012">
    <property type="protein sequence ID" value="MET9845127.1"/>
    <property type="molecule type" value="Genomic_DNA"/>
</dbReference>
<comment type="caution">
    <text evidence="4">The sequence shown here is derived from an EMBL/GenBank/DDBJ whole genome shotgun (WGS) entry which is preliminary data.</text>
</comment>
<evidence type="ECO:0000313" key="4">
    <source>
        <dbReference type="EMBL" id="MET9845127.1"/>
    </source>
</evidence>
<dbReference type="InterPro" id="IPR001296">
    <property type="entry name" value="Glyco_trans_1"/>
</dbReference>
<protein>
    <recommendedName>
        <fullName evidence="1">D-inositol 3-phosphate glycosyltransferase</fullName>
    </recommendedName>
</protein>
<dbReference type="GO" id="GO:0016757">
    <property type="term" value="F:glycosyltransferase activity"/>
    <property type="evidence" value="ECO:0007669"/>
    <property type="project" value="UniProtKB-KW"/>
</dbReference>
<gene>
    <name evidence="4" type="ORF">ABZZ21_11195</name>
</gene>
<evidence type="ECO:0000313" key="5">
    <source>
        <dbReference type="Proteomes" id="UP001550210"/>
    </source>
</evidence>
<dbReference type="CDD" id="cd03820">
    <property type="entry name" value="GT4_AmsD-like"/>
    <property type="match status" value="1"/>
</dbReference>
<name>A0ABV2UU95_9ACTN</name>
<keyword evidence="2 4" id="KW-0808">Transferase</keyword>
<dbReference type="RefSeq" id="WP_355395846.1">
    <property type="nucleotide sequence ID" value="NZ_JBEXPZ010000012.1"/>
</dbReference>
<dbReference type="Pfam" id="PF00534">
    <property type="entry name" value="Glycos_transf_1"/>
    <property type="match status" value="1"/>
</dbReference>
<accession>A0ABV2UU95</accession>
<keyword evidence="5" id="KW-1185">Reference proteome</keyword>
<dbReference type="Gene3D" id="3.40.50.2000">
    <property type="entry name" value="Glycogen Phosphorylase B"/>
    <property type="match status" value="2"/>
</dbReference>
<dbReference type="PANTHER" id="PTHR12526:SF627">
    <property type="entry name" value="D-RHAMNOSYLTRANSFERASE WBPZ"/>
    <property type="match status" value="1"/>
</dbReference>
<sequence length="438" mass="48106">MKIVFLLHNAYAIGGTVRTTLNLASALADHHDVEIASMSRHRDEPRFTIDPRITLVPLVDIRANSADLRDPAQMQPAVDFPTADKRHRQYSRLTDRRVRGYLAGCDADVVIGTRPGLNVYVSRFAPRRALRIGQEHLRHDAHSKQLRAVLARHYRTLDAVVTTTAADAEVYRTRMKLPGVRVMSVPNIVPAPGTAPSDGTAPVVAAAGRLARGKRFDLLLEAFAKVAPKEPDWELRIYGGGKQKDRLETLIEELDLTGRAHLMGPHTPIEGEFARASLVVSASDAESFGMTLVEAMRCGVPVVSTDCPLGPAEIITDGVDGRLVPVDDPHALADAILDLVTDDALRRAMGRAALKSAHRYDPAPIVTRYEELFEELRATRLQRTWENWTTRTRVWLHHRAAAGKRAALSPLRGAGLSPVRLRRATATATANSHGQRAA</sequence>
<dbReference type="SUPFAM" id="SSF53756">
    <property type="entry name" value="UDP-Glycosyltransferase/glycogen phosphorylase"/>
    <property type="match status" value="1"/>
</dbReference>
<feature type="domain" description="Glycosyl transferase family 1" evidence="3">
    <location>
        <begin position="197"/>
        <end position="354"/>
    </location>
</feature>
<evidence type="ECO:0000256" key="1">
    <source>
        <dbReference type="ARBA" id="ARBA00021292"/>
    </source>
</evidence>
<proteinExistence type="predicted"/>
<evidence type="ECO:0000256" key="2">
    <source>
        <dbReference type="ARBA" id="ARBA00022679"/>
    </source>
</evidence>
<keyword evidence="4" id="KW-0328">Glycosyltransferase</keyword>
<dbReference type="Proteomes" id="UP001550210">
    <property type="component" value="Unassembled WGS sequence"/>
</dbReference>
<evidence type="ECO:0000259" key="3">
    <source>
        <dbReference type="Pfam" id="PF00534"/>
    </source>
</evidence>
<reference evidence="4 5" key="1">
    <citation type="submission" date="2024-06" db="EMBL/GenBank/DDBJ databases">
        <title>The Natural Products Discovery Center: Release of the First 8490 Sequenced Strains for Exploring Actinobacteria Biosynthetic Diversity.</title>
        <authorList>
            <person name="Kalkreuter E."/>
            <person name="Kautsar S.A."/>
            <person name="Yang D."/>
            <person name="Bader C.D."/>
            <person name="Teijaro C.N."/>
            <person name="Fluegel L."/>
            <person name="Davis C.M."/>
            <person name="Simpson J.R."/>
            <person name="Lauterbach L."/>
            <person name="Steele A.D."/>
            <person name="Gui C."/>
            <person name="Meng S."/>
            <person name="Li G."/>
            <person name="Viehrig K."/>
            <person name="Ye F."/>
            <person name="Su P."/>
            <person name="Kiefer A.F."/>
            <person name="Nichols A."/>
            <person name="Cepeda A.J."/>
            <person name="Yan W."/>
            <person name="Fan B."/>
            <person name="Jiang Y."/>
            <person name="Adhikari A."/>
            <person name="Zheng C.-J."/>
            <person name="Schuster L."/>
            <person name="Cowan T.M."/>
            <person name="Smanski M.J."/>
            <person name="Chevrette M.G."/>
            <person name="De Carvalho L.P.S."/>
            <person name="Shen B."/>
        </authorList>
    </citation>
    <scope>NUCLEOTIDE SEQUENCE [LARGE SCALE GENOMIC DNA]</scope>
    <source>
        <strain evidence="4 5">NPDC006434</strain>
    </source>
</reference>